<dbReference type="PANTHER" id="PTHR10381">
    <property type="entry name" value="ATP-DEPENDENT CLP PROTEASE PROTEOLYTIC SUBUNIT"/>
    <property type="match status" value="1"/>
</dbReference>
<keyword evidence="2" id="KW-0963">Cytoplasm</keyword>
<dbReference type="InterPro" id="IPR023562">
    <property type="entry name" value="ClpP/TepA"/>
</dbReference>
<evidence type="ECO:0000256" key="3">
    <source>
        <dbReference type="ARBA" id="ARBA00022670"/>
    </source>
</evidence>
<evidence type="ECO:0000313" key="8">
    <source>
        <dbReference type="EMBL" id="XBO69502.1"/>
    </source>
</evidence>
<dbReference type="InterPro" id="IPR029045">
    <property type="entry name" value="ClpP/crotonase-like_dom_sf"/>
</dbReference>
<dbReference type="InterPro" id="IPR001907">
    <property type="entry name" value="ClpP"/>
</dbReference>
<keyword evidence="3 8" id="KW-0645">Protease</keyword>
<organism evidence="8">
    <name type="scientific">Halomonas sp. RT37</name>
    <dbReference type="NCBI Taxonomy" id="2950872"/>
    <lineage>
        <taxon>Bacteria</taxon>
        <taxon>Pseudomonadati</taxon>
        <taxon>Pseudomonadota</taxon>
        <taxon>Gammaproteobacteria</taxon>
        <taxon>Oceanospirillales</taxon>
        <taxon>Halomonadaceae</taxon>
        <taxon>Halomonas</taxon>
    </lineage>
</organism>
<dbReference type="SUPFAM" id="SSF52096">
    <property type="entry name" value="ClpP/crotonase"/>
    <property type="match status" value="1"/>
</dbReference>
<dbReference type="EMBL" id="CP098827">
    <property type="protein sequence ID" value="XBO69502.1"/>
    <property type="molecule type" value="Genomic_DNA"/>
</dbReference>
<dbReference type="CDD" id="cd07016">
    <property type="entry name" value="S14_ClpP_1"/>
    <property type="match status" value="1"/>
</dbReference>
<dbReference type="GO" id="GO:0009368">
    <property type="term" value="C:endopeptidase Clp complex"/>
    <property type="evidence" value="ECO:0007669"/>
    <property type="project" value="TreeGrafter"/>
</dbReference>
<dbReference type="GO" id="GO:0004252">
    <property type="term" value="F:serine-type endopeptidase activity"/>
    <property type="evidence" value="ECO:0007669"/>
    <property type="project" value="InterPro"/>
</dbReference>
<evidence type="ECO:0000256" key="2">
    <source>
        <dbReference type="ARBA" id="ARBA00022490"/>
    </source>
</evidence>
<dbReference type="Pfam" id="PF00574">
    <property type="entry name" value="CLP_protease"/>
    <property type="match status" value="1"/>
</dbReference>
<name>A0AAU7KDI6_9GAMM</name>
<comment type="similarity">
    <text evidence="1 6">Belongs to the peptidase S14 family.</text>
</comment>
<keyword evidence="4" id="KW-0378">Hydrolase</keyword>
<dbReference type="Gene3D" id="3.90.226.10">
    <property type="entry name" value="2-enoyl-CoA Hydratase, Chain A, domain 1"/>
    <property type="match status" value="1"/>
</dbReference>
<evidence type="ECO:0000256" key="7">
    <source>
        <dbReference type="SAM" id="MobiDB-lite"/>
    </source>
</evidence>
<evidence type="ECO:0000256" key="6">
    <source>
        <dbReference type="RuleBase" id="RU003567"/>
    </source>
</evidence>
<sequence>MTIKNLPAAPEARPRAGVQCDLSPKALEAWNPGLHAATSDSANTISIYDPIGADFFGEGVTAKRVAGALRNMDPTAEVTVNINSPGGDVFEGLAIYNLLREHKGRVLVNVMGLAASAASFIAMAGDEIRIGRAAFFMVHNAWIVAMGNRNDLRELAEWLEPFDSTIADIYAARTGIPLDTITSQLDAETWIGGREAVDAGWAEAFLDSDAVEEDTAQNGYRMAAKAVDVALAKAGMPRSQRRELVNELKSSTPSAAGGGTPSATATDTPSAVAIDAEPLRITFDFPQGN</sequence>
<dbReference type="PANTHER" id="PTHR10381:SF70">
    <property type="entry name" value="ATP-DEPENDENT CLP PROTEASE PROTEOLYTIC SUBUNIT"/>
    <property type="match status" value="1"/>
</dbReference>
<dbReference type="NCBIfam" id="NF045542">
    <property type="entry name" value="Clp_rel_HeadMat"/>
    <property type="match status" value="1"/>
</dbReference>
<proteinExistence type="inferred from homology"/>
<accession>A0AAU7KDI6</accession>
<dbReference type="GO" id="GO:0004176">
    <property type="term" value="F:ATP-dependent peptidase activity"/>
    <property type="evidence" value="ECO:0007669"/>
    <property type="project" value="InterPro"/>
</dbReference>
<protein>
    <recommendedName>
        <fullName evidence="6">ATP-dependent Clp protease proteolytic subunit</fullName>
    </recommendedName>
</protein>
<evidence type="ECO:0000256" key="4">
    <source>
        <dbReference type="ARBA" id="ARBA00022801"/>
    </source>
</evidence>
<dbReference type="GO" id="GO:0006515">
    <property type="term" value="P:protein quality control for misfolded or incompletely synthesized proteins"/>
    <property type="evidence" value="ECO:0007669"/>
    <property type="project" value="TreeGrafter"/>
</dbReference>
<reference evidence="8" key="1">
    <citation type="submission" date="2022-06" db="EMBL/GenBank/DDBJ databases">
        <title>A novel DMS-producing enzyme.</title>
        <authorList>
            <person name="Zhang Y."/>
        </authorList>
    </citation>
    <scope>NUCLEOTIDE SEQUENCE</scope>
    <source>
        <strain evidence="8">RT37</strain>
    </source>
</reference>
<evidence type="ECO:0000256" key="1">
    <source>
        <dbReference type="ARBA" id="ARBA00007039"/>
    </source>
</evidence>
<gene>
    <name evidence="8" type="ORF">NFG58_12785</name>
</gene>
<feature type="compositionally biased region" description="Low complexity" evidence="7">
    <location>
        <begin position="250"/>
        <end position="271"/>
    </location>
</feature>
<dbReference type="RefSeq" id="WP_348826650.1">
    <property type="nucleotide sequence ID" value="NZ_CP098827.1"/>
</dbReference>
<dbReference type="PRINTS" id="PR00127">
    <property type="entry name" value="CLPPROTEASEP"/>
</dbReference>
<dbReference type="GO" id="GO:0051117">
    <property type="term" value="F:ATPase binding"/>
    <property type="evidence" value="ECO:0007669"/>
    <property type="project" value="TreeGrafter"/>
</dbReference>
<keyword evidence="5" id="KW-0720">Serine protease</keyword>
<dbReference type="AlphaFoldDB" id="A0AAU7KDI6"/>
<feature type="region of interest" description="Disordered" evidence="7">
    <location>
        <begin position="241"/>
        <end position="289"/>
    </location>
</feature>
<evidence type="ECO:0000256" key="5">
    <source>
        <dbReference type="ARBA" id="ARBA00022825"/>
    </source>
</evidence>